<dbReference type="Gene3D" id="3.20.20.450">
    <property type="entry name" value="EAL domain"/>
    <property type="match status" value="1"/>
</dbReference>
<dbReference type="KEGG" id="mcau:MIT9_P1424"/>
<dbReference type="PANTHER" id="PTHR44757:SF4">
    <property type="entry name" value="DIGUANYLATE CYCLASE DGCE-RELATED"/>
    <property type="match status" value="1"/>
</dbReference>
<dbReference type="NCBIfam" id="TIGR00229">
    <property type="entry name" value="sensory_box"/>
    <property type="match status" value="1"/>
</dbReference>
<evidence type="ECO:0000313" key="5">
    <source>
        <dbReference type="EMBL" id="BCX81842.1"/>
    </source>
</evidence>
<dbReference type="InterPro" id="IPR035919">
    <property type="entry name" value="EAL_sf"/>
</dbReference>
<dbReference type="CDD" id="cd01948">
    <property type="entry name" value="EAL"/>
    <property type="match status" value="1"/>
</dbReference>
<dbReference type="RefSeq" id="WP_317704271.1">
    <property type="nucleotide sequence ID" value="NZ_AP024714.1"/>
</dbReference>
<evidence type="ECO:0000256" key="1">
    <source>
        <dbReference type="ARBA" id="ARBA00001946"/>
    </source>
</evidence>
<dbReference type="InterPro" id="IPR035965">
    <property type="entry name" value="PAS-like_dom_sf"/>
</dbReference>
<dbReference type="SUPFAM" id="SSF55073">
    <property type="entry name" value="Nucleotide cyclase"/>
    <property type="match status" value="1"/>
</dbReference>
<reference evidence="6" key="1">
    <citation type="journal article" date="2024" name="Int. J. Syst. Evol. Microbiol.">
        <title>Methylomarinovum tepidoasis sp. nov., a moderately thermophilic methanotroph of the family Methylothermaceae isolated from a deep-sea hydrothermal field.</title>
        <authorList>
            <person name="Hirayama H."/>
            <person name="Takaki Y."/>
            <person name="Abe M."/>
            <person name="Miyazaki M."/>
            <person name="Uematsu K."/>
            <person name="Matsui Y."/>
            <person name="Takai K."/>
        </authorList>
    </citation>
    <scope>NUCLEOTIDE SEQUENCE [LARGE SCALE GENOMIC DNA]</scope>
    <source>
        <strain evidence="6">IT-9</strain>
    </source>
</reference>
<dbReference type="PANTHER" id="PTHR44757">
    <property type="entry name" value="DIGUANYLATE CYCLASE DGCP"/>
    <property type="match status" value="1"/>
</dbReference>
<dbReference type="InterPro" id="IPR052155">
    <property type="entry name" value="Biofilm_reg_signaling"/>
</dbReference>
<dbReference type="PROSITE" id="PS50883">
    <property type="entry name" value="EAL"/>
    <property type="match status" value="1"/>
</dbReference>
<dbReference type="InterPro" id="IPR000014">
    <property type="entry name" value="PAS"/>
</dbReference>
<dbReference type="SMART" id="SM00267">
    <property type="entry name" value="GGDEF"/>
    <property type="match status" value="1"/>
</dbReference>
<dbReference type="SUPFAM" id="SSF141868">
    <property type="entry name" value="EAL domain-like"/>
    <property type="match status" value="1"/>
</dbReference>
<dbReference type="SUPFAM" id="SSF55785">
    <property type="entry name" value="PYP-like sensor domain (PAS domain)"/>
    <property type="match status" value="1"/>
</dbReference>
<keyword evidence="2" id="KW-0472">Membrane</keyword>
<dbReference type="SMART" id="SM00052">
    <property type="entry name" value="EAL"/>
    <property type="match status" value="1"/>
</dbReference>
<comment type="cofactor">
    <cofactor evidence="1">
        <name>Mg(2+)</name>
        <dbReference type="ChEBI" id="CHEBI:18420"/>
    </cofactor>
</comment>
<dbReference type="CDD" id="cd01949">
    <property type="entry name" value="GGDEF"/>
    <property type="match status" value="1"/>
</dbReference>
<accession>A0AAU9C0K5</accession>
<dbReference type="Proteomes" id="UP001321825">
    <property type="component" value="Chromosome"/>
</dbReference>
<keyword evidence="2" id="KW-0812">Transmembrane</keyword>
<dbReference type="FunFam" id="3.30.70.270:FF:000001">
    <property type="entry name" value="Diguanylate cyclase domain protein"/>
    <property type="match status" value="1"/>
</dbReference>
<dbReference type="AlphaFoldDB" id="A0AAU9C0K5"/>
<dbReference type="NCBIfam" id="TIGR00254">
    <property type="entry name" value="GGDEF"/>
    <property type="match status" value="1"/>
</dbReference>
<evidence type="ECO:0008006" key="7">
    <source>
        <dbReference type="Google" id="ProtNLM"/>
    </source>
</evidence>
<gene>
    <name evidence="5" type="ORF">MIT9_P1424</name>
</gene>
<evidence type="ECO:0000259" key="4">
    <source>
        <dbReference type="PROSITE" id="PS50887"/>
    </source>
</evidence>
<protein>
    <recommendedName>
        <fullName evidence="7">EAL domain-containing protein</fullName>
    </recommendedName>
</protein>
<dbReference type="Pfam" id="PF00990">
    <property type="entry name" value="GGDEF"/>
    <property type="match status" value="1"/>
</dbReference>
<dbReference type="EMBL" id="AP024714">
    <property type="protein sequence ID" value="BCX81842.1"/>
    <property type="molecule type" value="Genomic_DNA"/>
</dbReference>
<evidence type="ECO:0000256" key="2">
    <source>
        <dbReference type="SAM" id="Phobius"/>
    </source>
</evidence>
<dbReference type="InterPro" id="IPR001633">
    <property type="entry name" value="EAL_dom"/>
</dbReference>
<dbReference type="PROSITE" id="PS50887">
    <property type="entry name" value="GGDEF"/>
    <property type="match status" value="1"/>
</dbReference>
<feature type="transmembrane region" description="Helical" evidence="2">
    <location>
        <begin position="281"/>
        <end position="300"/>
    </location>
</feature>
<organism evidence="5 6">
    <name type="scientific">Methylomarinovum caldicuralii</name>
    <dbReference type="NCBI Taxonomy" id="438856"/>
    <lineage>
        <taxon>Bacteria</taxon>
        <taxon>Pseudomonadati</taxon>
        <taxon>Pseudomonadota</taxon>
        <taxon>Gammaproteobacteria</taxon>
        <taxon>Methylococcales</taxon>
        <taxon>Methylothermaceae</taxon>
        <taxon>Methylomarinovum</taxon>
    </lineage>
</organism>
<evidence type="ECO:0000313" key="6">
    <source>
        <dbReference type="Proteomes" id="UP001321825"/>
    </source>
</evidence>
<name>A0AAU9C0K5_9GAMM</name>
<dbReference type="Pfam" id="PF14827">
    <property type="entry name" value="dCache_3"/>
    <property type="match status" value="1"/>
</dbReference>
<sequence length="936" mass="105745">MDTHRPHSPFTSLKWRIALTTAAVLFLIHGMFSGFAVYSLQQQFRLQRQEAQRQHRLILDHLTEQSYRLLQQIAETIALVAENRPASADPIADTVDNYWTTYQLTWAIEAVHYFDSEGRLLRGWGTKREPPYPPEEIEPVLASERPRFFFHCARTCLQYAAVPIIGPDETTRVLVIGRSLANLILDFHRLTRSHVAILEQRSGAPPRIVAVTRPDRNMPLLQRLPLDTLPETPKEETLVDLENATLALHLVQPDTGRQLAFLILDDISDTLSAQQRSLTNYLLGTVVSLLAGIGIVILLLRRPLVRLEKATATLPLLAEGRHEEIQQQLAPHTSSRRDEIAVLEANILQASARLASLQQQVDERTRSLVQQTRTLQQERNFVQGLLDTAPLIILTQDQNGSIITVNRFGRQFLAGHRLQAASFDQLFLRQECERLQYLPLLAQLRKGEIARAHFDTQLPRQEQTHHITWFHTRLEDSAGETPLILSIGLDITERKNAERRLSWLADHDPLTHLNNRRAFQSKLAAVLDRATLERKSFALLYFDLDQFKYVNDTCGHKTGDALLQIIANKLREVTRSEDILARLGGNEFALVVYDSSRDTAVHIAEKVFSALQAVDCQINGQPFKVTVSIGIALFPEHGRTLQDLLANADLAMYQAKEAGRSRIHVYTPDTEFHKRIQQQLYWKDQIEQALEEDRFVLYFQPILDIRRGTVSHYETLLRMLGPDGQMLAPGLFIPMAEQLGLIQRLDRMVLDKALDVHQRLLAEGNPLTLSVNLSGHSMADESLQSHLQERLSANGVDASRLIFEITETAAVSNFASAQRLIKKIKDLGCHFALDDFGVGFSSFYYLMHLPVDYVKIDGSFVKNLENSPEDQALVSALADIAKRLGKRTVAEFVENEAILEYLREIGVDYAQGYHIGRPGPTIAPVEAALPQSSAGR</sequence>
<dbReference type="Gene3D" id="3.30.450.20">
    <property type="entry name" value="PAS domain"/>
    <property type="match status" value="1"/>
</dbReference>
<feature type="domain" description="EAL" evidence="3">
    <location>
        <begin position="679"/>
        <end position="932"/>
    </location>
</feature>
<dbReference type="Pfam" id="PF00563">
    <property type="entry name" value="EAL"/>
    <property type="match status" value="1"/>
</dbReference>
<dbReference type="InterPro" id="IPR000160">
    <property type="entry name" value="GGDEF_dom"/>
</dbReference>
<dbReference type="Gene3D" id="3.30.70.270">
    <property type="match status" value="1"/>
</dbReference>
<dbReference type="InterPro" id="IPR029150">
    <property type="entry name" value="dCache_3"/>
</dbReference>
<keyword evidence="6" id="KW-1185">Reference proteome</keyword>
<dbReference type="InterPro" id="IPR043128">
    <property type="entry name" value="Rev_trsase/Diguanyl_cyclase"/>
</dbReference>
<dbReference type="InterPro" id="IPR029787">
    <property type="entry name" value="Nucleotide_cyclase"/>
</dbReference>
<evidence type="ECO:0000259" key="3">
    <source>
        <dbReference type="PROSITE" id="PS50883"/>
    </source>
</evidence>
<feature type="domain" description="GGDEF" evidence="4">
    <location>
        <begin position="535"/>
        <end position="668"/>
    </location>
</feature>
<dbReference type="GO" id="GO:0003824">
    <property type="term" value="F:catalytic activity"/>
    <property type="evidence" value="ECO:0007669"/>
    <property type="project" value="UniProtKB-ARBA"/>
</dbReference>
<proteinExistence type="predicted"/>
<keyword evidence="2" id="KW-1133">Transmembrane helix</keyword>